<evidence type="ECO:0000256" key="3">
    <source>
        <dbReference type="ARBA" id="ARBA00022723"/>
    </source>
</evidence>
<feature type="binding site" evidence="8">
    <location>
        <begin position="132"/>
        <end position="139"/>
    </location>
    <ligand>
        <name>ATP</name>
        <dbReference type="ChEBI" id="CHEBI:30616"/>
    </ligand>
</feature>
<comment type="subunit">
    <text evidence="8">Homodimer.</text>
</comment>
<dbReference type="SUPFAM" id="SSF52540">
    <property type="entry name" value="P-loop containing nucleoside triphosphate hydrolases"/>
    <property type="match status" value="1"/>
</dbReference>
<accession>A0ABV7KH83</accession>
<reference evidence="12" key="1">
    <citation type="journal article" date="2019" name="Int. J. Syst. Evol. Microbiol.">
        <title>The Global Catalogue of Microorganisms (GCM) 10K type strain sequencing project: providing services to taxonomists for standard genome sequencing and annotation.</title>
        <authorList>
            <consortium name="The Broad Institute Genomics Platform"/>
            <consortium name="The Broad Institute Genome Sequencing Center for Infectious Disease"/>
            <person name="Wu L."/>
            <person name="Ma J."/>
        </authorList>
    </citation>
    <scope>NUCLEOTIDE SEQUENCE [LARGE SCALE GENOMIC DNA]</scope>
    <source>
        <strain evidence="12">KCTC 52165</strain>
    </source>
</reference>
<evidence type="ECO:0000259" key="10">
    <source>
        <dbReference type="Pfam" id="PF01883"/>
    </source>
</evidence>
<comment type="similarity">
    <text evidence="1">In the N-terminal section; belongs to the MIP18 family.</text>
</comment>
<organism evidence="11 12">
    <name type="scientific">Aquamicrobium soli</name>
    <dbReference type="NCBI Taxonomy" id="1811518"/>
    <lineage>
        <taxon>Bacteria</taxon>
        <taxon>Pseudomonadati</taxon>
        <taxon>Pseudomonadota</taxon>
        <taxon>Alphaproteobacteria</taxon>
        <taxon>Hyphomicrobiales</taxon>
        <taxon>Phyllobacteriaceae</taxon>
        <taxon>Aquamicrobium</taxon>
    </lineage>
</organism>
<keyword evidence="7 8" id="KW-0411">Iron-sulfur</keyword>
<keyword evidence="3 8" id="KW-0479">Metal-binding</keyword>
<dbReference type="SUPFAM" id="SSF117916">
    <property type="entry name" value="Fe-S cluster assembly (FSCA) domain-like"/>
    <property type="match status" value="1"/>
</dbReference>
<dbReference type="InterPro" id="IPR019591">
    <property type="entry name" value="Mrp/NBP35_ATP-bd"/>
</dbReference>
<evidence type="ECO:0000256" key="2">
    <source>
        <dbReference type="ARBA" id="ARBA00008205"/>
    </source>
</evidence>
<keyword evidence="12" id="KW-1185">Reference proteome</keyword>
<evidence type="ECO:0000256" key="9">
    <source>
        <dbReference type="SAM" id="MobiDB-lite"/>
    </source>
</evidence>
<comment type="caution">
    <text evidence="11">The sequence shown here is derived from an EMBL/GenBank/DDBJ whole genome shotgun (WGS) entry which is preliminary data.</text>
</comment>
<evidence type="ECO:0000256" key="8">
    <source>
        <dbReference type="HAMAP-Rule" id="MF_02040"/>
    </source>
</evidence>
<keyword evidence="8" id="KW-0378">Hydrolase</keyword>
<dbReference type="HAMAP" id="MF_02040">
    <property type="entry name" value="Mrp_NBP35"/>
    <property type="match status" value="1"/>
</dbReference>
<dbReference type="Pfam" id="PF01883">
    <property type="entry name" value="FeS_assembly_P"/>
    <property type="match status" value="1"/>
</dbReference>
<evidence type="ECO:0000256" key="7">
    <source>
        <dbReference type="ARBA" id="ARBA00023014"/>
    </source>
</evidence>
<dbReference type="Gene3D" id="3.40.50.300">
    <property type="entry name" value="P-loop containing nucleotide triphosphate hydrolases"/>
    <property type="match status" value="1"/>
</dbReference>
<evidence type="ECO:0000256" key="5">
    <source>
        <dbReference type="ARBA" id="ARBA00022840"/>
    </source>
</evidence>
<comment type="function">
    <text evidence="8">Binds and transfers iron-sulfur (Fe-S) clusters to target apoproteins. Can hydrolyze ATP.</text>
</comment>
<dbReference type="GO" id="GO:0005524">
    <property type="term" value="F:ATP binding"/>
    <property type="evidence" value="ECO:0007669"/>
    <property type="project" value="UniProtKB-KW"/>
</dbReference>
<proteinExistence type="inferred from homology"/>
<comment type="similarity">
    <text evidence="2">In the C-terminal section; belongs to the Mrp/NBP35 ATP-binding proteins family.</text>
</comment>
<dbReference type="Pfam" id="PF10609">
    <property type="entry name" value="ParA"/>
    <property type="match status" value="1"/>
</dbReference>
<gene>
    <name evidence="11" type="ORF">ACFOHJ_09795</name>
</gene>
<feature type="compositionally biased region" description="Pro residues" evidence="9">
    <location>
        <begin position="92"/>
        <end position="108"/>
    </location>
</feature>
<keyword evidence="5 8" id="KW-0067">ATP-binding</keyword>
<evidence type="ECO:0000256" key="1">
    <source>
        <dbReference type="ARBA" id="ARBA00007352"/>
    </source>
</evidence>
<dbReference type="RefSeq" id="WP_378220320.1">
    <property type="nucleotide sequence ID" value="NZ_JBHRTK010000012.1"/>
</dbReference>
<dbReference type="InterPro" id="IPR002744">
    <property type="entry name" value="MIP18-like"/>
</dbReference>
<dbReference type="EMBL" id="JBHRTK010000012">
    <property type="protein sequence ID" value="MFC3206502.1"/>
    <property type="molecule type" value="Genomic_DNA"/>
</dbReference>
<dbReference type="Gene3D" id="3.30.300.130">
    <property type="entry name" value="Fe-S cluster assembly (FSCA)"/>
    <property type="match status" value="1"/>
</dbReference>
<dbReference type="PANTHER" id="PTHR42961:SF2">
    <property type="entry name" value="IRON-SULFUR PROTEIN NUBPL"/>
    <property type="match status" value="1"/>
</dbReference>
<evidence type="ECO:0000313" key="12">
    <source>
        <dbReference type="Proteomes" id="UP001595583"/>
    </source>
</evidence>
<protein>
    <recommendedName>
        <fullName evidence="8">Iron-sulfur cluster carrier protein</fullName>
    </recommendedName>
</protein>
<dbReference type="InterPro" id="IPR034904">
    <property type="entry name" value="FSCA_dom_sf"/>
</dbReference>
<evidence type="ECO:0000256" key="6">
    <source>
        <dbReference type="ARBA" id="ARBA00023004"/>
    </source>
</evidence>
<dbReference type="InterPro" id="IPR000808">
    <property type="entry name" value="Mrp-like_CS"/>
</dbReference>
<dbReference type="CDD" id="cd02037">
    <property type="entry name" value="Mrp_NBP35"/>
    <property type="match status" value="1"/>
</dbReference>
<name>A0ABV7KH83_9HYPH</name>
<dbReference type="InterPro" id="IPR027417">
    <property type="entry name" value="P-loop_NTPase"/>
</dbReference>
<dbReference type="PANTHER" id="PTHR42961">
    <property type="entry name" value="IRON-SULFUR PROTEIN NUBPL"/>
    <property type="match status" value="1"/>
</dbReference>
<dbReference type="Proteomes" id="UP001595583">
    <property type="component" value="Unassembled WGS sequence"/>
</dbReference>
<keyword evidence="6 8" id="KW-0408">Iron</keyword>
<dbReference type="InterPro" id="IPR033756">
    <property type="entry name" value="YlxH/NBP35"/>
</dbReference>
<feature type="region of interest" description="Disordered" evidence="9">
    <location>
        <begin position="86"/>
        <end position="118"/>
    </location>
</feature>
<evidence type="ECO:0000313" key="11">
    <source>
        <dbReference type="EMBL" id="MFC3206502.1"/>
    </source>
</evidence>
<comment type="similarity">
    <text evidence="8">Belongs to the Mrp/NBP35 ATP-binding proteins family.</text>
</comment>
<feature type="domain" description="MIP18 family-like" evidence="10">
    <location>
        <begin position="5"/>
        <end position="74"/>
    </location>
</feature>
<sequence length="386" mass="40735">MSVTKEAVLERLKTISGPDFSGNIVDLGMVSEIFVADGKVFFSITVPAARAQEMEPLRAAAERVVKEIPGVASAIVALTAEKKGGGMEAAVPPRPAPRPAAPPRPAPHAPASHSQGKRGVPGIEAIIAVASGKGGVGKSTTAVNLALGLAALGLKVGLLDADIYGPSMPRLLGIRGRPQTRDGKILQPMENYGLKVMSIGFLVEEETPMIWRGPMVISALTQMLREVEWGPLDVLVVDMPPGTGDAQLTMAQQVPLAGAVIVSTPQDLALIDARKGLNMFRKVDVPLLGIVENMSYFVAPDTGKRYDIFGHGGAKREAERLGVPFLGEVPLVMDIRESSDGGRPVVAADPQGAEAAIYRQIATRVRDRLAQEKATAENAVPSIVFE</sequence>
<evidence type="ECO:0000256" key="4">
    <source>
        <dbReference type="ARBA" id="ARBA00022741"/>
    </source>
</evidence>
<dbReference type="PROSITE" id="PS01215">
    <property type="entry name" value="MRP"/>
    <property type="match status" value="1"/>
</dbReference>
<keyword evidence="4 8" id="KW-0547">Nucleotide-binding</keyword>
<dbReference type="InterPro" id="IPR044304">
    <property type="entry name" value="NUBPL-like"/>
</dbReference>